<name>A0A5E6MT46_PSEFL</name>
<gene>
    <name evidence="1" type="ORF">PS683_02646</name>
</gene>
<accession>A0A5E6MT46</accession>
<dbReference type="AlphaFoldDB" id="A0A5E6MT46"/>
<reference evidence="1" key="1">
    <citation type="submission" date="2019-09" db="EMBL/GenBank/DDBJ databases">
        <authorList>
            <person name="Chandra G."/>
            <person name="Truman W A."/>
        </authorList>
    </citation>
    <scope>NUCLEOTIDE SEQUENCE</scope>
    <source>
        <strain evidence="1">PS683</strain>
    </source>
</reference>
<dbReference type="EMBL" id="LR700643">
    <property type="protein sequence ID" value="VVM14343.1"/>
    <property type="molecule type" value="Genomic_DNA"/>
</dbReference>
<sequence length="273" mass="30644">MNQTIRMTSGNAKATLLIQGQRTEFVSHLLQVHSEASRHRLHLTDNSSRLLEIILARNIEKGSYALGETGAHVEVYYSDPTASTVRRFKLNSGNLTISDVDEAHLPVQAQFHGSGFSDVPGDVTQIELTLGELHMTEDTPVIDAHVSYDGYDYRTGYVFYNHLTGSRIQIKSEYIEEKRLLDVYSPSRLIVGETYDFVENPDINIHAYLRFYGPLPNGQEHQFLSSRGTLTVEAGSPGWLIGRFRSVTDAKGDIPEAIITGYFHVKDIEDVTR</sequence>
<protein>
    <submittedName>
        <fullName evidence="1">Uncharacterized protein</fullName>
    </submittedName>
</protein>
<proteinExistence type="predicted"/>
<evidence type="ECO:0000313" key="1">
    <source>
        <dbReference type="EMBL" id="VVM14343.1"/>
    </source>
</evidence>
<organism evidence="1">
    <name type="scientific">Pseudomonas fluorescens</name>
    <dbReference type="NCBI Taxonomy" id="294"/>
    <lineage>
        <taxon>Bacteria</taxon>
        <taxon>Pseudomonadati</taxon>
        <taxon>Pseudomonadota</taxon>
        <taxon>Gammaproteobacteria</taxon>
        <taxon>Pseudomonadales</taxon>
        <taxon>Pseudomonadaceae</taxon>
        <taxon>Pseudomonas</taxon>
    </lineage>
</organism>